<evidence type="ECO:0000313" key="2">
    <source>
        <dbReference type="Proteomes" id="UP001055879"/>
    </source>
</evidence>
<organism evidence="1 2">
    <name type="scientific">Arctium lappa</name>
    <name type="common">Greater burdock</name>
    <name type="synonym">Lappa major</name>
    <dbReference type="NCBI Taxonomy" id="4217"/>
    <lineage>
        <taxon>Eukaryota</taxon>
        <taxon>Viridiplantae</taxon>
        <taxon>Streptophyta</taxon>
        <taxon>Embryophyta</taxon>
        <taxon>Tracheophyta</taxon>
        <taxon>Spermatophyta</taxon>
        <taxon>Magnoliopsida</taxon>
        <taxon>eudicotyledons</taxon>
        <taxon>Gunneridae</taxon>
        <taxon>Pentapetalae</taxon>
        <taxon>asterids</taxon>
        <taxon>campanulids</taxon>
        <taxon>Asterales</taxon>
        <taxon>Asteraceae</taxon>
        <taxon>Carduoideae</taxon>
        <taxon>Cardueae</taxon>
        <taxon>Arctiinae</taxon>
        <taxon>Arctium</taxon>
    </lineage>
</organism>
<dbReference type="Proteomes" id="UP001055879">
    <property type="component" value="Linkage Group LG15"/>
</dbReference>
<name>A0ACB8XTI2_ARCLA</name>
<comment type="caution">
    <text evidence="1">The sequence shown here is derived from an EMBL/GenBank/DDBJ whole genome shotgun (WGS) entry which is preliminary data.</text>
</comment>
<reference evidence="2" key="1">
    <citation type="journal article" date="2022" name="Mol. Ecol. Resour.">
        <title>The genomes of chicory, endive, great burdock and yacon provide insights into Asteraceae palaeo-polyploidization history and plant inulin production.</title>
        <authorList>
            <person name="Fan W."/>
            <person name="Wang S."/>
            <person name="Wang H."/>
            <person name="Wang A."/>
            <person name="Jiang F."/>
            <person name="Liu H."/>
            <person name="Zhao H."/>
            <person name="Xu D."/>
            <person name="Zhang Y."/>
        </authorList>
    </citation>
    <scope>NUCLEOTIDE SEQUENCE [LARGE SCALE GENOMIC DNA]</scope>
    <source>
        <strain evidence="2">cv. Niubang</strain>
    </source>
</reference>
<gene>
    <name evidence="1" type="ORF">L6452_40051</name>
</gene>
<sequence>MVRATNLEKNKKGIVERETYTYNIYVYIQPLSQSSYAPDLLGFHSSRSLCFTPQISSFTRIFLPGKTNSNSLQIVIPALACLLEVFV</sequence>
<reference evidence="1 2" key="2">
    <citation type="journal article" date="2022" name="Mol. Ecol. Resour.">
        <title>The genomes of chicory, endive, great burdock and yacon provide insights into Asteraceae paleo-polyploidization history and plant inulin production.</title>
        <authorList>
            <person name="Fan W."/>
            <person name="Wang S."/>
            <person name="Wang H."/>
            <person name="Wang A."/>
            <person name="Jiang F."/>
            <person name="Liu H."/>
            <person name="Zhao H."/>
            <person name="Xu D."/>
            <person name="Zhang Y."/>
        </authorList>
    </citation>
    <scope>NUCLEOTIDE SEQUENCE [LARGE SCALE GENOMIC DNA]</scope>
    <source>
        <strain evidence="2">cv. Niubang</strain>
    </source>
</reference>
<dbReference type="EMBL" id="CM042061">
    <property type="protein sequence ID" value="KAI3673920.1"/>
    <property type="molecule type" value="Genomic_DNA"/>
</dbReference>
<evidence type="ECO:0000313" key="1">
    <source>
        <dbReference type="EMBL" id="KAI3673920.1"/>
    </source>
</evidence>
<accession>A0ACB8XTI2</accession>
<proteinExistence type="predicted"/>
<protein>
    <submittedName>
        <fullName evidence="1">Uncharacterized protein</fullName>
    </submittedName>
</protein>
<keyword evidence="2" id="KW-1185">Reference proteome</keyword>